<reference evidence="4 5" key="1">
    <citation type="submission" date="2019-01" db="EMBL/GenBank/DDBJ databases">
        <title>Sequencing of cultivated peanut Arachis hypogaea provides insights into genome evolution and oil improvement.</title>
        <authorList>
            <person name="Chen X."/>
        </authorList>
    </citation>
    <scope>NUCLEOTIDE SEQUENCE [LARGE SCALE GENOMIC DNA]</scope>
    <source>
        <strain evidence="5">cv. Fuhuasheng</strain>
        <tissue evidence="4">Leaves</tissue>
    </source>
</reference>
<evidence type="ECO:0000313" key="4">
    <source>
        <dbReference type="EMBL" id="RYQ97861.1"/>
    </source>
</evidence>
<proteinExistence type="predicted"/>
<dbReference type="GO" id="GO:0033926">
    <property type="term" value="F:endo-alpha-N-acetylgalactosaminidase activity"/>
    <property type="evidence" value="ECO:0007669"/>
    <property type="project" value="InterPro"/>
</dbReference>
<evidence type="ECO:0000313" key="5">
    <source>
        <dbReference type="Proteomes" id="UP000289738"/>
    </source>
</evidence>
<evidence type="ECO:0000256" key="3">
    <source>
        <dbReference type="ARBA" id="ARBA00023295"/>
    </source>
</evidence>
<dbReference type="AlphaFoldDB" id="A0A444Y7C1"/>
<gene>
    <name evidence="4" type="ORF">Ahy_B08g093931</name>
</gene>
<dbReference type="Pfam" id="PF12899">
    <property type="entry name" value="Glyco_hydro_100"/>
    <property type="match status" value="1"/>
</dbReference>
<dbReference type="EMBL" id="SDMP01000018">
    <property type="protein sequence ID" value="RYQ97861.1"/>
    <property type="molecule type" value="Genomic_DNA"/>
</dbReference>
<comment type="caution">
    <text evidence="4">The sequence shown here is derived from an EMBL/GenBank/DDBJ whole genome shotgun (WGS) entry which is preliminary data.</text>
</comment>
<organism evidence="4 5">
    <name type="scientific">Arachis hypogaea</name>
    <name type="common">Peanut</name>
    <dbReference type="NCBI Taxonomy" id="3818"/>
    <lineage>
        <taxon>Eukaryota</taxon>
        <taxon>Viridiplantae</taxon>
        <taxon>Streptophyta</taxon>
        <taxon>Embryophyta</taxon>
        <taxon>Tracheophyta</taxon>
        <taxon>Spermatophyta</taxon>
        <taxon>Magnoliopsida</taxon>
        <taxon>eudicotyledons</taxon>
        <taxon>Gunneridae</taxon>
        <taxon>Pentapetalae</taxon>
        <taxon>rosids</taxon>
        <taxon>fabids</taxon>
        <taxon>Fabales</taxon>
        <taxon>Fabaceae</taxon>
        <taxon>Papilionoideae</taxon>
        <taxon>50 kb inversion clade</taxon>
        <taxon>dalbergioids sensu lato</taxon>
        <taxon>Dalbergieae</taxon>
        <taxon>Pterocarpus clade</taxon>
        <taxon>Arachis</taxon>
    </lineage>
</organism>
<keyword evidence="1" id="KW-0378">Hydrolase</keyword>
<evidence type="ECO:0000256" key="2">
    <source>
        <dbReference type="ARBA" id="ARBA00023277"/>
    </source>
</evidence>
<dbReference type="Proteomes" id="UP000289738">
    <property type="component" value="Chromosome B08"/>
</dbReference>
<keyword evidence="5" id="KW-1185">Reference proteome</keyword>
<evidence type="ECO:0000256" key="1">
    <source>
        <dbReference type="ARBA" id="ARBA00022801"/>
    </source>
</evidence>
<keyword evidence="3" id="KW-0326">Glycosidase</keyword>
<protein>
    <submittedName>
        <fullName evidence="4">Uncharacterized protein</fullName>
    </submittedName>
</protein>
<dbReference type="InterPro" id="IPR024746">
    <property type="entry name" value="Glyco_hydro_100"/>
</dbReference>
<keyword evidence="2" id="KW-0119">Carbohydrate metabolism</keyword>
<sequence>MPASFKVRTILLDGGDAATEDVLDPDFGEAAIGRVAHLHQIMHYIVVSIWKMHWRLIRARES</sequence>
<accession>A0A444Y7C1</accession>
<name>A0A444Y7C1_ARAHY</name>